<protein>
    <submittedName>
        <fullName evidence="11">ABC sub-family G transporter</fullName>
    </submittedName>
</protein>
<keyword evidence="2" id="KW-0813">Transport</keyword>
<evidence type="ECO:0000256" key="8">
    <source>
        <dbReference type="SAM" id="Coils"/>
    </source>
</evidence>
<keyword evidence="4" id="KW-0547">Nucleotide-binding</keyword>
<dbReference type="InterPro" id="IPR050352">
    <property type="entry name" value="ABCG_transporters"/>
</dbReference>
<gene>
    <name evidence="11" type="ORF">PFJ87_11g01430</name>
</gene>
<dbReference type="PANTHER" id="PTHR48041">
    <property type="entry name" value="ABC TRANSPORTER G FAMILY MEMBER 28"/>
    <property type="match status" value="1"/>
</dbReference>
<evidence type="ECO:0000259" key="10">
    <source>
        <dbReference type="PROSITE" id="PS50893"/>
    </source>
</evidence>
<evidence type="ECO:0000256" key="2">
    <source>
        <dbReference type="ARBA" id="ARBA00022448"/>
    </source>
</evidence>
<feature type="transmembrane region" description="Helical" evidence="9">
    <location>
        <begin position="334"/>
        <end position="352"/>
    </location>
</feature>
<feature type="domain" description="ABC transporter" evidence="10">
    <location>
        <begin position="15"/>
        <end position="258"/>
    </location>
</feature>
<evidence type="ECO:0000256" key="6">
    <source>
        <dbReference type="ARBA" id="ARBA00022989"/>
    </source>
</evidence>
<dbReference type="SMART" id="SM00382">
    <property type="entry name" value="AAA"/>
    <property type="match status" value="1"/>
</dbReference>
<evidence type="ECO:0000256" key="9">
    <source>
        <dbReference type="SAM" id="Phobius"/>
    </source>
</evidence>
<reference evidence="11 12" key="1">
    <citation type="submission" date="2023-02" db="EMBL/GenBank/DDBJ databases">
        <title>Encephalitozoon hellem ATCC 50451 complete genome.</title>
        <authorList>
            <person name="Mascarenhas dos Santos A.C."/>
            <person name="Julian A.T."/>
            <person name="Pombert J.-F."/>
        </authorList>
    </citation>
    <scope>NUCLEOTIDE SEQUENCE [LARGE SCALE GENOMIC DNA]</scope>
    <source>
        <strain evidence="11 12">ATCC 50451</strain>
    </source>
</reference>
<dbReference type="PROSITE" id="PS50893">
    <property type="entry name" value="ABC_TRANSPORTER_2"/>
    <property type="match status" value="1"/>
</dbReference>
<dbReference type="Gene3D" id="3.40.50.300">
    <property type="entry name" value="P-loop containing nucleotide triphosphate hydrolases"/>
    <property type="match status" value="1"/>
</dbReference>
<accession>A0ABY8CLV6</accession>
<proteinExistence type="predicted"/>
<keyword evidence="3 9" id="KW-0812">Transmembrane</keyword>
<feature type="coiled-coil region" evidence="8">
    <location>
        <begin position="271"/>
        <end position="298"/>
    </location>
</feature>
<feature type="transmembrane region" description="Helical" evidence="9">
    <location>
        <begin position="615"/>
        <end position="640"/>
    </location>
</feature>
<dbReference type="InterPro" id="IPR003439">
    <property type="entry name" value="ABC_transporter-like_ATP-bd"/>
</dbReference>
<dbReference type="PANTHER" id="PTHR48041:SF139">
    <property type="entry name" value="PROTEIN SCARLET"/>
    <property type="match status" value="1"/>
</dbReference>
<evidence type="ECO:0000256" key="5">
    <source>
        <dbReference type="ARBA" id="ARBA00022840"/>
    </source>
</evidence>
<dbReference type="InterPro" id="IPR017871">
    <property type="entry name" value="ABC_transporter-like_CS"/>
</dbReference>
<feature type="transmembrane region" description="Helical" evidence="9">
    <location>
        <begin position="446"/>
        <end position="463"/>
    </location>
</feature>
<comment type="subcellular location">
    <subcellularLocation>
        <location evidence="1">Membrane</location>
        <topology evidence="1">Multi-pass membrane protein</topology>
    </subcellularLocation>
</comment>
<evidence type="ECO:0000313" key="11">
    <source>
        <dbReference type="EMBL" id="WEL39905.1"/>
    </source>
</evidence>
<keyword evidence="5" id="KW-0067">ATP-binding</keyword>
<dbReference type="Proteomes" id="UP001217963">
    <property type="component" value="Chromosome XI"/>
</dbReference>
<dbReference type="Pfam" id="PF00005">
    <property type="entry name" value="ABC_tran"/>
    <property type="match status" value="1"/>
</dbReference>
<evidence type="ECO:0000313" key="12">
    <source>
        <dbReference type="Proteomes" id="UP001217963"/>
    </source>
</evidence>
<evidence type="ECO:0000256" key="1">
    <source>
        <dbReference type="ARBA" id="ARBA00004141"/>
    </source>
</evidence>
<dbReference type="InterPro" id="IPR027417">
    <property type="entry name" value="P-loop_NTPase"/>
</dbReference>
<keyword evidence="6 9" id="KW-1133">Transmembrane helix</keyword>
<feature type="transmembrane region" description="Helical" evidence="9">
    <location>
        <begin position="400"/>
        <end position="426"/>
    </location>
</feature>
<keyword evidence="8" id="KW-0175">Coiled coil</keyword>
<keyword evidence="12" id="KW-1185">Reference proteome</keyword>
<feature type="transmembrane region" description="Helical" evidence="9">
    <location>
        <begin position="566"/>
        <end position="585"/>
    </location>
</feature>
<evidence type="ECO:0000256" key="7">
    <source>
        <dbReference type="ARBA" id="ARBA00023136"/>
    </source>
</evidence>
<sequence length="654" mass="73603">MKDHIIDLKKVVLEVPNQDNSSSKKHKRLIKGLDAEFVSGKLYAFMGASGSSKTTTMEAIAGMIPYGSKSSGEILIDNGERSDNKWWEMESSYGRQNEYIINELTVEEFIYYTTSFCLPHESKKNIKRVMDEVLDNVLGLKHVRNNRMTKLSGGEKKRVNIATTFTKMLLLEGKLKVALLDEPTSELDSGLAVKVIRFLKRYAERNNAIVLVTVHQPGPELYSTFDNLLFMDKGRKIYAGPANGFMKYLNSKGIYNPKGPETDREFLFNLFTSGSEEAEQYKEEIKKIRSEAKEEASVDDKLKVDDDTKVDFVPNFSVVLSLVKRQFLIDFRSYVYLIYLITCAVLVIPVLLKKPPFLAFVAVIGSLGHFSGIFSNGMLDTSRKYIQEETNRGMYNTATVWVSAVVIEALHAVIKMGIFIGLMYAFNAFGLLKTANIPLPKFTPSIFMHGILFLFMGSISNLYKCLVDPGTGTGTALLIACMSFKTFILALSKSNDILHFVNFLFKRYLNFAIVSDDWKLPSPISSFLDFLIRLFYPELVVRSKLGIIAKSDVGFPVDYKLGNLQFVMFLITSFISLSLISIIFLDRSFTPSRRLKLSENKAAKPRMKPLTQGSWLKRILVIVAVVLVISAFACILMSGINTTGDLLSDFEVDQ</sequence>
<dbReference type="EMBL" id="CP119072">
    <property type="protein sequence ID" value="WEL39905.1"/>
    <property type="molecule type" value="Genomic_DNA"/>
</dbReference>
<organism evidence="11 12">
    <name type="scientific">Encephalitozoon hellem</name>
    <name type="common">Microsporidian parasite</name>
    <dbReference type="NCBI Taxonomy" id="27973"/>
    <lineage>
        <taxon>Eukaryota</taxon>
        <taxon>Fungi</taxon>
        <taxon>Fungi incertae sedis</taxon>
        <taxon>Microsporidia</taxon>
        <taxon>Unikaryonidae</taxon>
        <taxon>Encephalitozoon</taxon>
    </lineage>
</organism>
<evidence type="ECO:0000256" key="3">
    <source>
        <dbReference type="ARBA" id="ARBA00022692"/>
    </source>
</evidence>
<dbReference type="SUPFAM" id="SSF52540">
    <property type="entry name" value="P-loop containing nucleoside triphosphate hydrolases"/>
    <property type="match status" value="1"/>
</dbReference>
<feature type="transmembrane region" description="Helical" evidence="9">
    <location>
        <begin position="475"/>
        <end position="492"/>
    </location>
</feature>
<evidence type="ECO:0000256" key="4">
    <source>
        <dbReference type="ARBA" id="ARBA00022741"/>
    </source>
</evidence>
<dbReference type="InterPro" id="IPR003593">
    <property type="entry name" value="AAA+_ATPase"/>
</dbReference>
<feature type="transmembrane region" description="Helical" evidence="9">
    <location>
        <begin position="358"/>
        <end position="379"/>
    </location>
</feature>
<dbReference type="PROSITE" id="PS00211">
    <property type="entry name" value="ABC_TRANSPORTER_1"/>
    <property type="match status" value="1"/>
</dbReference>
<name>A0ABY8CLV6_ENCHE</name>
<keyword evidence="7 9" id="KW-0472">Membrane</keyword>